<dbReference type="Proteomes" id="UP000240739">
    <property type="component" value="Unassembled WGS sequence"/>
</dbReference>
<evidence type="ECO:0000256" key="1">
    <source>
        <dbReference type="ARBA" id="ARBA00022741"/>
    </source>
</evidence>
<keyword evidence="1" id="KW-0547">Nucleotide-binding</keyword>
<dbReference type="GO" id="GO:0005524">
    <property type="term" value="F:ATP binding"/>
    <property type="evidence" value="ECO:0007669"/>
    <property type="project" value="UniProtKB-KW"/>
</dbReference>
<dbReference type="AlphaFoldDB" id="A0A2T4UK29"/>
<dbReference type="CDD" id="cd05907">
    <property type="entry name" value="VL_LC_FACS_like"/>
    <property type="match status" value="1"/>
</dbReference>
<dbReference type="SUPFAM" id="SSF56801">
    <property type="entry name" value="Acetyl-CoA synthetase-like"/>
    <property type="match status" value="1"/>
</dbReference>
<keyword evidence="2" id="KW-0067">ATP-binding</keyword>
<dbReference type="PROSITE" id="PS00455">
    <property type="entry name" value="AMP_BINDING"/>
    <property type="match status" value="1"/>
</dbReference>
<keyword evidence="5" id="KW-1185">Reference proteome</keyword>
<gene>
    <name evidence="4" type="ORF">C7Y72_08045</name>
</gene>
<feature type="domain" description="AMP-dependent synthetase/ligase" evidence="3">
    <location>
        <begin position="27"/>
        <end position="429"/>
    </location>
</feature>
<dbReference type="EMBL" id="PYYB01000001">
    <property type="protein sequence ID" value="PTL59603.1"/>
    <property type="molecule type" value="Genomic_DNA"/>
</dbReference>
<dbReference type="PANTHER" id="PTHR43272:SF33">
    <property type="entry name" value="AMP-BINDING DOMAIN-CONTAINING PROTEIN-RELATED"/>
    <property type="match status" value="1"/>
</dbReference>
<dbReference type="Pfam" id="PF23562">
    <property type="entry name" value="AMP-binding_C_3"/>
    <property type="match status" value="1"/>
</dbReference>
<dbReference type="Pfam" id="PF00501">
    <property type="entry name" value="AMP-binding"/>
    <property type="match status" value="1"/>
</dbReference>
<sequence length="605" mass="64592">MSLSEAPGAASIDDVLANANTLCELFQGTAARAGDDVALRTVGGTTELTWRQYAERVEAIAAGLAKLGVGRGDTVAIMMTNRPEFSLVDCAAMHLGATPFSVYNTLPAEDVAYLFSNAGNNVVVFQEAFAGVVREAAAKNGVEHLVCIDAELEGTISLADLEAAPADGFDFEAAWRAVEPDDVLTLIYTSGTTGPSKGVELTHKSMMAELRGMAEVLPLQPKDRTISFLPHAHIADRWATYYSHMVHGGSVTSISDPTQLLPALHEVRPTIWGAVPRIWEKFKAALDAGIAAEEDPQKKAGIEKALEVGHQYQALKRAGQPVPEELEAAHAKLDELVLSQLRAKLGLDQVRWIVVGAAPSPAALLEFFGAIGLPLLELWGMSEISCCAIVNPPEGNRIGTVGKPIPGVEVRAGEDGELQVRGDILMKGYRNQPEKTAETITEDGWLLTGDIVEISDDGYVKIVDRKKELIINAAGKNMSPSNIEAQLKSAHALIGQAIAIGDGRPYNVALLVLDPDAVAVFAQKLGLSGDDATPAAVAQRDDVKAAIAAAVESANEHLARVEQIKRYAILGDEWQPGGVELTPTMKLKRKPINEKYAAEIEALYA</sequence>
<evidence type="ECO:0000259" key="3">
    <source>
        <dbReference type="Pfam" id="PF00501"/>
    </source>
</evidence>
<dbReference type="GO" id="GO:0004467">
    <property type="term" value="F:long-chain fatty acid-CoA ligase activity"/>
    <property type="evidence" value="ECO:0007669"/>
    <property type="project" value="TreeGrafter"/>
</dbReference>
<evidence type="ECO:0000256" key="2">
    <source>
        <dbReference type="ARBA" id="ARBA00022840"/>
    </source>
</evidence>
<dbReference type="GO" id="GO:0016020">
    <property type="term" value="C:membrane"/>
    <property type="evidence" value="ECO:0007669"/>
    <property type="project" value="TreeGrafter"/>
</dbReference>
<protein>
    <submittedName>
        <fullName evidence="4">Long-chain fatty acid--CoA ligase</fullName>
    </submittedName>
</protein>
<dbReference type="InterPro" id="IPR000873">
    <property type="entry name" value="AMP-dep_synth/lig_dom"/>
</dbReference>
<dbReference type="InterPro" id="IPR042099">
    <property type="entry name" value="ANL_N_sf"/>
</dbReference>
<keyword evidence="4" id="KW-0436">Ligase</keyword>
<organism evidence="4 5">
    <name type="scientific">Paraconexibacter algicola</name>
    <dbReference type="NCBI Taxonomy" id="2133960"/>
    <lineage>
        <taxon>Bacteria</taxon>
        <taxon>Bacillati</taxon>
        <taxon>Actinomycetota</taxon>
        <taxon>Thermoleophilia</taxon>
        <taxon>Solirubrobacterales</taxon>
        <taxon>Paraconexibacteraceae</taxon>
        <taxon>Paraconexibacter</taxon>
    </lineage>
</organism>
<evidence type="ECO:0000313" key="5">
    <source>
        <dbReference type="Proteomes" id="UP000240739"/>
    </source>
</evidence>
<reference evidence="4 5" key="1">
    <citation type="submission" date="2018-03" db="EMBL/GenBank/DDBJ databases">
        <title>Aquarubrobacter algicola gen. nov., sp. nov., a novel actinobacterium isolated from shallow eutrophic lake during the end of cyanobacterial harmful algal blooms.</title>
        <authorList>
            <person name="Chun S.J."/>
        </authorList>
    </citation>
    <scope>NUCLEOTIDE SEQUENCE [LARGE SCALE GENOMIC DNA]</scope>
    <source>
        <strain evidence="4 5">Seoho-28</strain>
    </source>
</reference>
<name>A0A2T4UK29_9ACTN</name>
<evidence type="ECO:0000313" key="4">
    <source>
        <dbReference type="EMBL" id="PTL59603.1"/>
    </source>
</evidence>
<dbReference type="RefSeq" id="WP_107568246.1">
    <property type="nucleotide sequence ID" value="NZ_PYYB01000001.1"/>
</dbReference>
<dbReference type="OrthoDB" id="9803968at2"/>
<proteinExistence type="predicted"/>
<accession>A0A2T4UK29</accession>
<dbReference type="InterPro" id="IPR020845">
    <property type="entry name" value="AMP-binding_CS"/>
</dbReference>
<dbReference type="Gene3D" id="3.40.50.12780">
    <property type="entry name" value="N-terminal domain of ligase-like"/>
    <property type="match status" value="1"/>
</dbReference>
<comment type="caution">
    <text evidence="4">The sequence shown here is derived from an EMBL/GenBank/DDBJ whole genome shotgun (WGS) entry which is preliminary data.</text>
</comment>
<dbReference type="PANTHER" id="PTHR43272">
    <property type="entry name" value="LONG-CHAIN-FATTY-ACID--COA LIGASE"/>
    <property type="match status" value="1"/>
</dbReference>